<evidence type="ECO:0000313" key="2">
    <source>
        <dbReference type="Proteomes" id="UP000478090"/>
    </source>
</evidence>
<organism evidence="1 2">
    <name type="scientific">Duganella qianjiadongensis</name>
    <dbReference type="NCBI Taxonomy" id="2692176"/>
    <lineage>
        <taxon>Bacteria</taxon>
        <taxon>Pseudomonadati</taxon>
        <taxon>Pseudomonadota</taxon>
        <taxon>Betaproteobacteria</taxon>
        <taxon>Burkholderiales</taxon>
        <taxon>Oxalobacteraceae</taxon>
        <taxon>Telluria group</taxon>
        <taxon>Duganella</taxon>
    </lineage>
</organism>
<protein>
    <recommendedName>
        <fullName evidence="3">DUF2946 domain-containing protein</fullName>
    </recommendedName>
</protein>
<dbReference type="Proteomes" id="UP000478090">
    <property type="component" value="Unassembled WGS sequence"/>
</dbReference>
<gene>
    <name evidence="1" type="ORF">GTP27_08475</name>
</gene>
<proteinExistence type="predicted"/>
<evidence type="ECO:0000313" key="1">
    <source>
        <dbReference type="EMBL" id="MYM39364.1"/>
    </source>
</evidence>
<keyword evidence="2" id="KW-1185">Reference proteome</keyword>
<reference evidence="1 2" key="1">
    <citation type="submission" date="2019-12" db="EMBL/GenBank/DDBJ databases">
        <title>Novel species isolated from a subtropical stream in China.</title>
        <authorList>
            <person name="Lu H."/>
        </authorList>
    </citation>
    <scope>NUCLEOTIDE SEQUENCE [LARGE SCALE GENOMIC DNA]</scope>
    <source>
        <strain evidence="1 2">CY13W</strain>
    </source>
</reference>
<dbReference type="EMBL" id="WWCM01000004">
    <property type="protein sequence ID" value="MYM39364.1"/>
    <property type="molecule type" value="Genomic_DNA"/>
</dbReference>
<name>A0ABW9VIB8_9BURK</name>
<sequence length="88" mass="9287">MLFVLVFLSLQLIGAGSHQHAYTEQHNDCAACVIGHLPSDVPPPALAPLPVSLLISLSLPAPQRFVRALRTDFFTPPAHAPPGAAVLS</sequence>
<comment type="caution">
    <text evidence="1">The sequence shown here is derived from an EMBL/GenBank/DDBJ whole genome shotgun (WGS) entry which is preliminary data.</text>
</comment>
<accession>A0ABW9VIB8</accession>
<evidence type="ECO:0008006" key="3">
    <source>
        <dbReference type="Google" id="ProtNLM"/>
    </source>
</evidence>